<comment type="similarity">
    <text evidence="1 2">Belongs to the serpin family.</text>
</comment>
<dbReference type="PROSITE" id="PS00284">
    <property type="entry name" value="SERPIN"/>
    <property type="match status" value="1"/>
</dbReference>
<sequence>MFANEQDSPCFIELESQEEILFKAIQSISESLVNSLDPSKEANVLFSPTSVLFALLLLVNGTSQEAESRKEILNAFKFDLLEKNSTQCLDDVNNAVQALLNELLNRDGSINLSKDRLADFEVANSVWGDKIRQTYTAQVKELFTAEAFPSPENGKRVNTWIEEKTKGHLKNFFSDEQPFPNDTIMLINSVYFHGRWLFPFNPEDTIISSFSTPSGKQIDASMMHIEGKTWAYCERENYQVLNIPYKDYRFMATIVLPKEVLDFEKANEIMNPEEWKRVFLERKMKSPGTVILPKFDVERQVELSKAFKNMGIKKVFDAGQAKLSEMTEEPLAVDGVLHKCRIEVEEAGSKASAATAIILTRSVMILGPPFHFECNRPFYFIISTNRGIPLFMSYIQTPSS</sequence>
<dbReference type="PANTHER" id="PTHR11461:SF211">
    <property type="entry name" value="GH10112P-RELATED"/>
    <property type="match status" value="1"/>
</dbReference>
<dbReference type="InterPro" id="IPR042178">
    <property type="entry name" value="Serpin_sf_1"/>
</dbReference>
<keyword evidence="5" id="KW-1185">Reference proteome</keyword>
<accession>A0ABR2W3U4</accession>
<evidence type="ECO:0000313" key="4">
    <source>
        <dbReference type="EMBL" id="KAK9719228.1"/>
    </source>
</evidence>
<feature type="domain" description="Serpin" evidence="3">
    <location>
        <begin position="26"/>
        <end position="398"/>
    </location>
</feature>
<dbReference type="InterPro" id="IPR000215">
    <property type="entry name" value="Serpin_fam"/>
</dbReference>
<evidence type="ECO:0000259" key="3">
    <source>
        <dbReference type="SMART" id="SM00093"/>
    </source>
</evidence>
<dbReference type="InterPro" id="IPR042185">
    <property type="entry name" value="Serpin_sf_2"/>
</dbReference>
<evidence type="ECO:0000313" key="5">
    <source>
        <dbReference type="Proteomes" id="UP001479436"/>
    </source>
</evidence>
<dbReference type="Gene3D" id="2.30.39.10">
    <property type="entry name" value="Alpha-1-antitrypsin, domain 1"/>
    <property type="match status" value="1"/>
</dbReference>
<organism evidence="4 5">
    <name type="scientific">Basidiobolus ranarum</name>
    <dbReference type="NCBI Taxonomy" id="34480"/>
    <lineage>
        <taxon>Eukaryota</taxon>
        <taxon>Fungi</taxon>
        <taxon>Fungi incertae sedis</taxon>
        <taxon>Zoopagomycota</taxon>
        <taxon>Entomophthoromycotina</taxon>
        <taxon>Basidiobolomycetes</taxon>
        <taxon>Basidiobolales</taxon>
        <taxon>Basidiobolaceae</taxon>
        <taxon>Basidiobolus</taxon>
    </lineage>
</organism>
<dbReference type="PANTHER" id="PTHR11461">
    <property type="entry name" value="SERINE PROTEASE INHIBITOR, SERPIN"/>
    <property type="match status" value="1"/>
</dbReference>
<protein>
    <recommendedName>
        <fullName evidence="3">Serpin domain-containing protein</fullName>
    </recommendedName>
</protein>
<evidence type="ECO:0000256" key="2">
    <source>
        <dbReference type="RuleBase" id="RU000411"/>
    </source>
</evidence>
<evidence type="ECO:0000256" key="1">
    <source>
        <dbReference type="ARBA" id="ARBA00009500"/>
    </source>
</evidence>
<gene>
    <name evidence="4" type="ORF">K7432_004949</name>
</gene>
<dbReference type="InterPro" id="IPR023795">
    <property type="entry name" value="Serpin_CS"/>
</dbReference>
<dbReference type="InterPro" id="IPR023796">
    <property type="entry name" value="Serpin_dom"/>
</dbReference>
<dbReference type="Pfam" id="PF00079">
    <property type="entry name" value="Serpin"/>
    <property type="match status" value="1"/>
</dbReference>
<dbReference type="SUPFAM" id="SSF56574">
    <property type="entry name" value="Serpins"/>
    <property type="match status" value="1"/>
</dbReference>
<dbReference type="Gene3D" id="3.30.497.10">
    <property type="entry name" value="Antithrombin, subunit I, domain 2"/>
    <property type="match status" value="1"/>
</dbReference>
<dbReference type="CDD" id="cd00172">
    <property type="entry name" value="serpin"/>
    <property type="match status" value="1"/>
</dbReference>
<comment type="caution">
    <text evidence="4">The sequence shown here is derived from an EMBL/GenBank/DDBJ whole genome shotgun (WGS) entry which is preliminary data.</text>
</comment>
<dbReference type="InterPro" id="IPR036186">
    <property type="entry name" value="Serpin_sf"/>
</dbReference>
<dbReference type="Proteomes" id="UP001479436">
    <property type="component" value="Unassembled WGS sequence"/>
</dbReference>
<dbReference type="SMART" id="SM00093">
    <property type="entry name" value="SERPIN"/>
    <property type="match status" value="1"/>
</dbReference>
<dbReference type="EMBL" id="JASJQH010007057">
    <property type="protein sequence ID" value="KAK9719228.1"/>
    <property type="molecule type" value="Genomic_DNA"/>
</dbReference>
<reference evidence="4 5" key="1">
    <citation type="submission" date="2023-04" db="EMBL/GenBank/DDBJ databases">
        <title>Genome of Basidiobolus ranarum AG-B5.</title>
        <authorList>
            <person name="Stajich J.E."/>
            <person name="Carter-House D."/>
            <person name="Gryganskyi A."/>
        </authorList>
    </citation>
    <scope>NUCLEOTIDE SEQUENCE [LARGE SCALE GENOMIC DNA]</scope>
    <source>
        <strain evidence="4 5">AG-B5</strain>
    </source>
</reference>
<proteinExistence type="inferred from homology"/>
<name>A0ABR2W3U4_9FUNG</name>